<dbReference type="Proteomes" id="UP000799439">
    <property type="component" value="Unassembled WGS sequence"/>
</dbReference>
<keyword evidence="2" id="KW-1133">Transmembrane helix</keyword>
<feature type="compositionally biased region" description="Pro residues" evidence="1">
    <location>
        <begin position="40"/>
        <end position="50"/>
    </location>
</feature>
<feature type="compositionally biased region" description="Low complexity" evidence="1">
    <location>
        <begin position="248"/>
        <end position="263"/>
    </location>
</feature>
<dbReference type="GO" id="GO:0030474">
    <property type="term" value="P:spindle pole body duplication"/>
    <property type="evidence" value="ECO:0007669"/>
    <property type="project" value="TreeGrafter"/>
</dbReference>
<organism evidence="3 4">
    <name type="scientific">Myriangium duriaei CBS 260.36</name>
    <dbReference type="NCBI Taxonomy" id="1168546"/>
    <lineage>
        <taxon>Eukaryota</taxon>
        <taxon>Fungi</taxon>
        <taxon>Dikarya</taxon>
        <taxon>Ascomycota</taxon>
        <taxon>Pezizomycotina</taxon>
        <taxon>Dothideomycetes</taxon>
        <taxon>Dothideomycetidae</taxon>
        <taxon>Myriangiales</taxon>
        <taxon>Myriangiaceae</taxon>
        <taxon>Myriangium</taxon>
    </lineage>
</organism>
<accession>A0A9P4MGG1</accession>
<feature type="transmembrane region" description="Helical" evidence="2">
    <location>
        <begin position="84"/>
        <end position="100"/>
    </location>
</feature>
<protein>
    <recommendedName>
        <fullName evidence="5">Nuclear pore complex component</fullName>
    </recommendedName>
</protein>
<feature type="compositionally biased region" description="Polar residues" evidence="1">
    <location>
        <begin position="178"/>
        <end position="197"/>
    </location>
</feature>
<evidence type="ECO:0008006" key="5">
    <source>
        <dbReference type="Google" id="ProtNLM"/>
    </source>
</evidence>
<comment type="caution">
    <text evidence="3">The sequence shown here is derived from an EMBL/GenBank/DDBJ whole genome shotgun (WGS) entry which is preliminary data.</text>
</comment>
<dbReference type="PANTHER" id="PTHR28003:SF1">
    <property type="entry name" value="NUCLEOPORIN POM34"/>
    <property type="match status" value="1"/>
</dbReference>
<name>A0A9P4MGG1_9PEZI</name>
<reference evidence="3" key="1">
    <citation type="journal article" date="2020" name="Stud. Mycol.">
        <title>101 Dothideomycetes genomes: a test case for predicting lifestyles and emergence of pathogens.</title>
        <authorList>
            <person name="Haridas S."/>
            <person name="Albert R."/>
            <person name="Binder M."/>
            <person name="Bloem J."/>
            <person name="Labutti K."/>
            <person name="Salamov A."/>
            <person name="Andreopoulos B."/>
            <person name="Baker S."/>
            <person name="Barry K."/>
            <person name="Bills G."/>
            <person name="Bluhm B."/>
            <person name="Cannon C."/>
            <person name="Castanera R."/>
            <person name="Culley D."/>
            <person name="Daum C."/>
            <person name="Ezra D."/>
            <person name="Gonzalez J."/>
            <person name="Henrissat B."/>
            <person name="Kuo A."/>
            <person name="Liang C."/>
            <person name="Lipzen A."/>
            <person name="Lutzoni F."/>
            <person name="Magnuson J."/>
            <person name="Mondo S."/>
            <person name="Nolan M."/>
            <person name="Ohm R."/>
            <person name="Pangilinan J."/>
            <person name="Park H.-J."/>
            <person name="Ramirez L."/>
            <person name="Alfaro M."/>
            <person name="Sun H."/>
            <person name="Tritt A."/>
            <person name="Yoshinaga Y."/>
            <person name="Zwiers L.-H."/>
            <person name="Turgeon B."/>
            <person name="Goodwin S."/>
            <person name="Spatafora J."/>
            <person name="Crous P."/>
            <person name="Grigoriev I."/>
        </authorList>
    </citation>
    <scope>NUCLEOTIDE SEQUENCE</scope>
    <source>
        <strain evidence="3">CBS 260.36</strain>
    </source>
</reference>
<dbReference type="EMBL" id="ML996085">
    <property type="protein sequence ID" value="KAF2153555.1"/>
    <property type="molecule type" value="Genomic_DNA"/>
</dbReference>
<dbReference type="GO" id="GO:0006606">
    <property type="term" value="P:protein import into nucleus"/>
    <property type="evidence" value="ECO:0007669"/>
    <property type="project" value="TreeGrafter"/>
</dbReference>
<evidence type="ECO:0000313" key="4">
    <source>
        <dbReference type="Proteomes" id="UP000799439"/>
    </source>
</evidence>
<proteinExistence type="predicted"/>
<dbReference type="PANTHER" id="PTHR28003">
    <property type="entry name" value="NUCLEOPORIN POM34"/>
    <property type="match status" value="1"/>
</dbReference>
<dbReference type="InterPro" id="IPR012578">
    <property type="entry name" value="Nucl_pore_cmplx"/>
</dbReference>
<evidence type="ECO:0000256" key="2">
    <source>
        <dbReference type="SAM" id="Phobius"/>
    </source>
</evidence>
<dbReference type="GO" id="GO:0005640">
    <property type="term" value="C:nuclear outer membrane"/>
    <property type="evidence" value="ECO:0007669"/>
    <property type="project" value="TreeGrafter"/>
</dbReference>
<dbReference type="OrthoDB" id="429932at2759"/>
<dbReference type="Pfam" id="PF08058">
    <property type="entry name" value="NPCC"/>
    <property type="match status" value="1"/>
</dbReference>
<keyword evidence="2" id="KW-0812">Transmembrane</keyword>
<dbReference type="GO" id="GO:0070762">
    <property type="term" value="C:nuclear pore transmembrane ring"/>
    <property type="evidence" value="ECO:0007669"/>
    <property type="project" value="TreeGrafter"/>
</dbReference>
<feature type="compositionally biased region" description="Polar residues" evidence="1">
    <location>
        <begin position="18"/>
        <end position="35"/>
    </location>
</feature>
<feature type="compositionally biased region" description="Polar residues" evidence="1">
    <location>
        <begin position="162"/>
        <end position="171"/>
    </location>
</feature>
<feature type="region of interest" description="Disordered" evidence="1">
    <location>
        <begin position="156"/>
        <end position="269"/>
    </location>
</feature>
<evidence type="ECO:0000256" key="1">
    <source>
        <dbReference type="SAM" id="MobiDB-lite"/>
    </source>
</evidence>
<feature type="region of interest" description="Disordered" evidence="1">
    <location>
        <begin position="1"/>
        <end position="56"/>
    </location>
</feature>
<keyword evidence="2" id="KW-0472">Membrane</keyword>
<feature type="compositionally biased region" description="Polar residues" evidence="1">
    <location>
        <begin position="215"/>
        <end position="227"/>
    </location>
</feature>
<gene>
    <name evidence="3" type="ORF">K461DRAFT_241144</name>
</gene>
<evidence type="ECO:0000313" key="3">
    <source>
        <dbReference type="EMBL" id="KAF2153555.1"/>
    </source>
</evidence>
<keyword evidence="4" id="KW-1185">Reference proteome</keyword>
<sequence>MSSTSLSLTSGSTALKPVNNSSTANTQQRTNQARSNAPATPKPQTPPLPSQPGTWTHPMVDVIAKRQNKAVFNSENARSACQNAIFFVVSIFAPSLAASYTPKWLTVLLDPYHAYVVTGIRIFFLASFLYAFRPLLFAKDEIDDIPLTPSQRALLGLKPSGTPMTPGSQFITPPRYSRSGTPLSAQSDRARSQSPFSGSPLDGRARSGSIDRGMGQSTNRMSGSPYSGSPLVQKALTGSTGRRMSFDTTGGSSSSGLPSTPTPIGAGRASVGLNNKWLYERGRGSPNGRNLFS</sequence>
<dbReference type="AlphaFoldDB" id="A0A9P4MGG1"/>
<feature type="transmembrane region" description="Helical" evidence="2">
    <location>
        <begin position="112"/>
        <end position="132"/>
    </location>
</feature>
<feature type="compositionally biased region" description="Low complexity" evidence="1">
    <location>
        <begin position="1"/>
        <end position="15"/>
    </location>
</feature>